<gene>
    <name evidence="1" type="ORF">SAMN04488505_103436</name>
</gene>
<evidence type="ECO:0000313" key="1">
    <source>
        <dbReference type="EMBL" id="SEM12416.1"/>
    </source>
</evidence>
<dbReference type="AlphaFoldDB" id="A0A1H7VT64"/>
<keyword evidence="2" id="KW-1185">Reference proteome</keyword>
<accession>A0A1H7VT64</accession>
<dbReference type="EMBL" id="FOBB01000003">
    <property type="protein sequence ID" value="SEM12416.1"/>
    <property type="molecule type" value="Genomic_DNA"/>
</dbReference>
<name>A0A1H7VT64_9BACT</name>
<evidence type="ECO:0000313" key="2">
    <source>
        <dbReference type="Proteomes" id="UP000198984"/>
    </source>
</evidence>
<sequence length="50" mass="5791">MNEINVKVNAAKPGRLMSRHLLFIYDLKFYILHSFASGRLTSYQEPPLLP</sequence>
<reference evidence="1 2" key="1">
    <citation type="submission" date="2016-10" db="EMBL/GenBank/DDBJ databases">
        <authorList>
            <person name="de Groot N.N."/>
        </authorList>
    </citation>
    <scope>NUCLEOTIDE SEQUENCE [LARGE SCALE GENOMIC DNA]</scope>
    <source>
        <strain evidence="1 2">DSM 21039</strain>
    </source>
</reference>
<dbReference type="STRING" id="573321.SAMN04488505_103436"/>
<protein>
    <submittedName>
        <fullName evidence="1">Uncharacterized protein</fullName>
    </submittedName>
</protein>
<organism evidence="1 2">
    <name type="scientific">Chitinophaga rupis</name>
    <dbReference type="NCBI Taxonomy" id="573321"/>
    <lineage>
        <taxon>Bacteria</taxon>
        <taxon>Pseudomonadati</taxon>
        <taxon>Bacteroidota</taxon>
        <taxon>Chitinophagia</taxon>
        <taxon>Chitinophagales</taxon>
        <taxon>Chitinophagaceae</taxon>
        <taxon>Chitinophaga</taxon>
    </lineage>
</organism>
<proteinExistence type="predicted"/>
<dbReference type="Proteomes" id="UP000198984">
    <property type="component" value="Unassembled WGS sequence"/>
</dbReference>